<organism evidence="2 3">
    <name type="scientific">Phialocephala subalpina</name>
    <dbReference type="NCBI Taxonomy" id="576137"/>
    <lineage>
        <taxon>Eukaryota</taxon>
        <taxon>Fungi</taxon>
        <taxon>Dikarya</taxon>
        <taxon>Ascomycota</taxon>
        <taxon>Pezizomycotina</taxon>
        <taxon>Leotiomycetes</taxon>
        <taxon>Helotiales</taxon>
        <taxon>Mollisiaceae</taxon>
        <taxon>Phialocephala</taxon>
        <taxon>Phialocephala fortinii species complex</taxon>
    </lineage>
</organism>
<gene>
    <name evidence="2" type="ORF">PAC_04875</name>
</gene>
<dbReference type="Proteomes" id="UP000184330">
    <property type="component" value="Unassembled WGS sequence"/>
</dbReference>
<feature type="region of interest" description="Disordered" evidence="1">
    <location>
        <begin position="1"/>
        <end position="46"/>
    </location>
</feature>
<evidence type="ECO:0000256" key="1">
    <source>
        <dbReference type="SAM" id="MobiDB-lite"/>
    </source>
</evidence>
<dbReference type="AlphaFoldDB" id="A0A1L7WQD3"/>
<reference evidence="2 3" key="1">
    <citation type="submission" date="2016-03" db="EMBL/GenBank/DDBJ databases">
        <authorList>
            <person name="Ploux O."/>
        </authorList>
    </citation>
    <scope>NUCLEOTIDE SEQUENCE [LARGE SCALE GENOMIC DNA]</scope>
    <source>
        <strain evidence="2 3">UAMH 11012</strain>
    </source>
</reference>
<keyword evidence="3" id="KW-1185">Reference proteome</keyword>
<protein>
    <submittedName>
        <fullName evidence="2">Uncharacterized protein</fullName>
    </submittedName>
</protein>
<proteinExistence type="predicted"/>
<accession>A0A1L7WQD3</accession>
<evidence type="ECO:0000313" key="3">
    <source>
        <dbReference type="Proteomes" id="UP000184330"/>
    </source>
</evidence>
<dbReference type="EMBL" id="FJOG01000005">
    <property type="protein sequence ID" value="CZR54990.1"/>
    <property type="molecule type" value="Genomic_DNA"/>
</dbReference>
<feature type="compositionally biased region" description="Basic residues" evidence="1">
    <location>
        <begin position="268"/>
        <end position="277"/>
    </location>
</feature>
<feature type="compositionally biased region" description="Polar residues" evidence="1">
    <location>
        <begin position="284"/>
        <end position="301"/>
    </location>
</feature>
<sequence length="377" mass="41564">MSVISSPRRHHTDLQPLAVRPGTPITPGRRRSNQISGSLGRSTPVIPSPSIVAARAYYLQQATPIGTNTDASQRRRILIEEHQLPRRHSVVSSTDGLTAQLEKFTFSPPSRQLQTVPEGDETGPKIKVEQGDDVDMIESIKSDEVEEEVEVQSKSDLLCGTPQEVLRQVPFQYTHDHLRDWGHAYLGKSATADAFVNAVGLRRPSLAVLQDDSKCASSSQVTIRARVTPRAKERKPFLIQRQFDIEELRASIPAPNSRADLVSSSPRPLRRSSRVRRQSVQPSAAETRQRNSLDIPATESTPQLGKGPVPIHIEYALHYLPVLAALMLSGHVRKGDSIDLPVPHPAAWHEVVTYIYTGSGILTSAVRENVLYLAGHA</sequence>
<evidence type="ECO:0000313" key="2">
    <source>
        <dbReference type="EMBL" id="CZR54990.1"/>
    </source>
</evidence>
<name>A0A1L7WQD3_9HELO</name>
<dbReference type="OrthoDB" id="3492129at2759"/>
<feature type="region of interest" description="Disordered" evidence="1">
    <location>
        <begin position="256"/>
        <end position="301"/>
    </location>
</feature>